<feature type="domain" description="DUF5709" evidence="2">
    <location>
        <begin position="97"/>
        <end position="143"/>
    </location>
</feature>
<evidence type="ECO:0000313" key="4">
    <source>
        <dbReference type="Proteomes" id="UP000093819"/>
    </source>
</evidence>
<evidence type="ECO:0000256" key="1">
    <source>
        <dbReference type="SAM" id="MobiDB-lite"/>
    </source>
</evidence>
<organism evidence="3 4">
    <name type="scientific">Mycobacterium asiaticum</name>
    <dbReference type="NCBI Taxonomy" id="1790"/>
    <lineage>
        <taxon>Bacteria</taxon>
        <taxon>Bacillati</taxon>
        <taxon>Actinomycetota</taxon>
        <taxon>Actinomycetes</taxon>
        <taxon>Mycobacteriales</taxon>
        <taxon>Mycobacteriaceae</taxon>
        <taxon>Mycobacterium</taxon>
    </lineage>
</organism>
<dbReference type="Proteomes" id="UP000093819">
    <property type="component" value="Unassembled WGS sequence"/>
</dbReference>
<protein>
    <recommendedName>
        <fullName evidence="2">DUF5709 domain-containing protein</fullName>
    </recommendedName>
</protein>
<dbReference type="InterPro" id="IPR043763">
    <property type="entry name" value="DUF5709"/>
</dbReference>
<evidence type="ECO:0000313" key="3">
    <source>
        <dbReference type="EMBL" id="OBK16183.1"/>
    </source>
</evidence>
<reference evidence="3 4" key="1">
    <citation type="submission" date="2016-06" db="EMBL/GenBank/DDBJ databases">
        <authorList>
            <person name="Kjaerup R.B."/>
            <person name="Dalgaard T.S."/>
            <person name="Juul-Madsen H.R."/>
        </authorList>
    </citation>
    <scope>NUCLEOTIDE SEQUENCE [LARGE SCALE GENOMIC DNA]</scope>
    <source>
        <strain evidence="3 4">1245335.1</strain>
    </source>
</reference>
<feature type="region of interest" description="Disordered" evidence="1">
    <location>
        <begin position="1"/>
        <end position="49"/>
    </location>
</feature>
<evidence type="ECO:0000259" key="2">
    <source>
        <dbReference type="Pfam" id="PF18970"/>
    </source>
</evidence>
<name>A0A1A3N215_MYCAS</name>
<proteinExistence type="predicted"/>
<dbReference type="RefSeq" id="WP_065037717.1">
    <property type="nucleotide sequence ID" value="NZ_LZLR01000206.1"/>
</dbReference>
<dbReference type="EMBL" id="LZLR01000206">
    <property type="protein sequence ID" value="OBK16183.1"/>
    <property type="molecule type" value="Genomic_DNA"/>
</dbReference>
<gene>
    <name evidence="3" type="ORF">A5635_07050</name>
</gene>
<dbReference type="AlphaFoldDB" id="A0A1A3N215"/>
<accession>A0A1A3N215</accession>
<sequence>METASMEISEFDDVGAHLLEPEESLDSEQTGVDLDEGYSPPESPQELGAWGLTAREARTHEGLSRRLARELPEVTDRWDWDGIGDSADTDGEPIDGQVGGMRAGRLVAYDIDPTDPGTDYRAYDVGIDGGAASAEEAAIHIIVEEDGLVGDQYGLN</sequence>
<comment type="caution">
    <text evidence="3">The sequence shown here is derived from an EMBL/GenBank/DDBJ whole genome shotgun (WGS) entry which is preliminary data.</text>
</comment>
<dbReference type="Pfam" id="PF18970">
    <property type="entry name" value="DUF5709"/>
    <property type="match status" value="1"/>
</dbReference>